<dbReference type="SUPFAM" id="SSF53850">
    <property type="entry name" value="Periplasmic binding protein-like II"/>
    <property type="match status" value="1"/>
</dbReference>
<evidence type="ECO:0000256" key="3">
    <source>
        <dbReference type="ARBA" id="ARBA00022729"/>
    </source>
</evidence>
<gene>
    <name evidence="5" type="ORF">SAMN05216282_12226</name>
</gene>
<feature type="chain" id="PRO_5038770426" evidence="4">
    <location>
        <begin position="31"/>
        <end position="424"/>
    </location>
</feature>
<keyword evidence="6" id="KW-1185">Reference proteome</keyword>
<keyword evidence="3 4" id="KW-0732">Signal</keyword>
<sequence length="424" mass="46364">MMKSPFARPGRRARRALALALAVATVASLAACGTSNNSASGGEVELRFLFPEYSAKTTPLMKTMVDDFNTANKGEIKVNLETAPWDKMHDKLAVSMGSDQAPDVFGYATRWISEFAGLKQLAPLDDLLTADFREGFNQKVLDAGVYEDKTYGLPVAVSARLLFYRTDVLEDAGLSAPETWDDLMEAATKSANPPELYGLGVPASGIEVDTFFNYFLYNNGGDILDADGKSMLSEPESVEALEFLTDLVKSGGSQPEPSGFTREQVIENFKAGQLAMYPTGPWLTAMIKADNPSMKFAAVPFPTNDGKEQQTVSVTDSLGMSANGAHQAEAWKFIEFMYQPKYRQVFDETEGMLPELNAVAESAYYQTPEYKPFIDALATAKFQPQHPKFEQIQQIETVAIQKALSGLASPQEALDEATAKIDKL</sequence>
<dbReference type="STRING" id="386301.SAMN05216282_12226"/>
<evidence type="ECO:0000256" key="1">
    <source>
        <dbReference type="ARBA" id="ARBA00008520"/>
    </source>
</evidence>
<dbReference type="AlphaFoldDB" id="A0A1G9GIL8"/>
<proteinExistence type="inferred from homology"/>
<dbReference type="GO" id="GO:0055052">
    <property type="term" value="C:ATP-binding cassette (ABC) transporter complex, substrate-binding subunit-containing"/>
    <property type="evidence" value="ECO:0007669"/>
    <property type="project" value="TreeGrafter"/>
</dbReference>
<evidence type="ECO:0000256" key="2">
    <source>
        <dbReference type="ARBA" id="ARBA00022448"/>
    </source>
</evidence>
<evidence type="ECO:0000256" key="4">
    <source>
        <dbReference type="SAM" id="SignalP"/>
    </source>
</evidence>
<dbReference type="PANTHER" id="PTHR30061">
    <property type="entry name" value="MALTOSE-BINDING PERIPLASMIC PROTEIN"/>
    <property type="match status" value="1"/>
</dbReference>
<feature type="signal peptide" evidence="4">
    <location>
        <begin position="1"/>
        <end position="30"/>
    </location>
</feature>
<keyword evidence="2" id="KW-0813">Transport</keyword>
<organism evidence="5 6">
    <name type="scientific">Cryobacterium psychrotolerans</name>
    <dbReference type="NCBI Taxonomy" id="386301"/>
    <lineage>
        <taxon>Bacteria</taxon>
        <taxon>Bacillati</taxon>
        <taxon>Actinomycetota</taxon>
        <taxon>Actinomycetes</taxon>
        <taxon>Micrococcales</taxon>
        <taxon>Microbacteriaceae</taxon>
        <taxon>Cryobacterium</taxon>
    </lineage>
</organism>
<dbReference type="Gene3D" id="3.40.190.10">
    <property type="entry name" value="Periplasmic binding protein-like II"/>
    <property type="match status" value="2"/>
</dbReference>
<dbReference type="GO" id="GO:0042956">
    <property type="term" value="P:maltodextrin transmembrane transport"/>
    <property type="evidence" value="ECO:0007669"/>
    <property type="project" value="TreeGrafter"/>
</dbReference>
<name>A0A1G9GIL8_9MICO</name>
<dbReference type="RefSeq" id="WP_166784419.1">
    <property type="nucleotide sequence ID" value="NZ_FNFU01000022.1"/>
</dbReference>
<dbReference type="CDD" id="cd13585">
    <property type="entry name" value="PBP2_TMBP_like"/>
    <property type="match status" value="1"/>
</dbReference>
<dbReference type="Pfam" id="PF01547">
    <property type="entry name" value="SBP_bac_1"/>
    <property type="match status" value="1"/>
</dbReference>
<dbReference type="PROSITE" id="PS51257">
    <property type="entry name" value="PROKAR_LIPOPROTEIN"/>
    <property type="match status" value="1"/>
</dbReference>
<dbReference type="InterPro" id="IPR006059">
    <property type="entry name" value="SBP"/>
</dbReference>
<dbReference type="GO" id="GO:0015768">
    <property type="term" value="P:maltose transport"/>
    <property type="evidence" value="ECO:0007669"/>
    <property type="project" value="TreeGrafter"/>
</dbReference>
<evidence type="ECO:0000313" key="5">
    <source>
        <dbReference type="EMBL" id="SDL00506.1"/>
    </source>
</evidence>
<comment type="similarity">
    <text evidence="1">Belongs to the bacterial solute-binding protein 1 family.</text>
</comment>
<dbReference type="PANTHER" id="PTHR30061:SF50">
    <property type="entry name" value="MALTOSE_MALTODEXTRIN-BINDING PERIPLASMIC PROTEIN"/>
    <property type="match status" value="1"/>
</dbReference>
<dbReference type="EMBL" id="FNFU01000022">
    <property type="protein sequence ID" value="SDL00506.1"/>
    <property type="molecule type" value="Genomic_DNA"/>
</dbReference>
<dbReference type="Proteomes" id="UP000198701">
    <property type="component" value="Unassembled WGS sequence"/>
</dbReference>
<protein>
    <submittedName>
        <fullName evidence="5">Carbohydrate ABC transporter substrate-binding protein, CUT1 family</fullName>
    </submittedName>
</protein>
<dbReference type="GO" id="GO:1901982">
    <property type="term" value="F:maltose binding"/>
    <property type="evidence" value="ECO:0007669"/>
    <property type="project" value="TreeGrafter"/>
</dbReference>
<evidence type="ECO:0000313" key="6">
    <source>
        <dbReference type="Proteomes" id="UP000198701"/>
    </source>
</evidence>
<accession>A0A1G9GIL8</accession>
<reference evidence="5 6" key="1">
    <citation type="submission" date="2016-10" db="EMBL/GenBank/DDBJ databases">
        <authorList>
            <person name="de Groot N.N."/>
        </authorList>
    </citation>
    <scope>NUCLEOTIDE SEQUENCE [LARGE SCALE GENOMIC DNA]</scope>
    <source>
        <strain evidence="5 6">CGMCC 1.5382</strain>
    </source>
</reference>